<dbReference type="AlphaFoldDB" id="A0A067MEN9"/>
<name>A0A067MEN9_BOTB1</name>
<reference evidence="3" key="1">
    <citation type="journal article" date="2014" name="Proc. Natl. Acad. Sci. U.S.A.">
        <title>Extensive sampling of basidiomycete genomes demonstrates inadequacy of the white-rot/brown-rot paradigm for wood decay fungi.</title>
        <authorList>
            <person name="Riley R."/>
            <person name="Salamov A.A."/>
            <person name="Brown D.W."/>
            <person name="Nagy L.G."/>
            <person name="Floudas D."/>
            <person name="Held B.W."/>
            <person name="Levasseur A."/>
            <person name="Lombard V."/>
            <person name="Morin E."/>
            <person name="Otillar R."/>
            <person name="Lindquist E.A."/>
            <person name="Sun H."/>
            <person name="LaButti K.M."/>
            <person name="Schmutz J."/>
            <person name="Jabbour D."/>
            <person name="Luo H."/>
            <person name="Baker S.E."/>
            <person name="Pisabarro A.G."/>
            <person name="Walton J.D."/>
            <person name="Blanchette R.A."/>
            <person name="Henrissat B."/>
            <person name="Martin F."/>
            <person name="Cullen D."/>
            <person name="Hibbett D.S."/>
            <person name="Grigoriev I.V."/>
        </authorList>
    </citation>
    <scope>NUCLEOTIDE SEQUENCE [LARGE SCALE GENOMIC DNA]</scope>
    <source>
        <strain evidence="3">FD-172 SS1</strain>
    </source>
</reference>
<protein>
    <submittedName>
        <fullName evidence="2">Uncharacterized protein</fullName>
    </submittedName>
</protein>
<dbReference type="Proteomes" id="UP000027195">
    <property type="component" value="Unassembled WGS sequence"/>
</dbReference>
<evidence type="ECO:0000256" key="1">
    <source>
        <dbReference type="SAM" id="MobiDB-lite"/>
    </source>
</evidence>
<dbReference type="EMBL" id="KL198039">
    <property type="protein sequence ID" value="KDQ14238.1"/>
    <property type="molecule type" value="Genomic_DNA"/>
</dbReference>
<organism evidence="2 3">
    <name type="scientific">Botryobasidium botryosum (strain FD-172 SS1)</name>
    <dbReference type="NCBI Taxonomy" id="930990"/>
    <lineage>
        <taxon>Eukaryota</taxon>
        <taxon>Fungi</taxon>
        <taxon>Dikarya</taxon>
        <taxon>Basidiomycota</taxon>
        <taxon>Agaricomycotina</taxon>
        <taxon>Agaricomycetes</taxon>
        <taxon>Cantharellales</taxon>
        <taxon>Botryobasidiaceae</taxon>
        <taxon>Botryobasidium</taxon>
    </lineage>
</organism>
<dbReference type="InParanoid" id="A0A067MEN9"/>
<feature type="non-terminal residue" evidence="2">
    <location>
        <position position="73"/>
    </location>
</feature>
<proteinExistence type="predicted"/>
<dbReference type="HOGENOM" id="CLU_2711507_0_0_1"/>
<gene>
    <name evidence="2" type="ORF">BOTBODRAFT_33024</name>
</gene>
<accession>A0A067MEN9</accession>
<feature type="region of interest" description="Disordered" evidence="1">
    <location>
        <begin position="52"/>
        <end position="73"/>
    </location>
</feature>
<evidence type="ECO:0000313" key="3">
    <source>
        <dbReference type="Proteomes" id="UP000027195"/>
    </source>
</evidence>
<sequence length="73" mass="8439">MRRNREGNLVQRRYKQEWKLRVRDGGELKPSSRRQRTITTSYPIGACPLCKSTGGGNRHPRESNIGQLQDIET</sequence>
<keyword evidence="3" id="KW-1185">Reference proteome</keyword>
<evidence type="ECO:0000313" key="2">
    <source>
        <dbReference type="EMBL" id="KDQ14238.1"/>
    </source>
</evidence>